<evidence type="ECO:0000256" key="3">
    <source>
        <dbReference type="HAMAP-Rule" id="MF_00108"/>
    </source>
</evidence>
<evidence type="ECO:0000313" key="4">
    <source>
        <dbReference type="EMBL" id="GGC47545.1"/>
    </source>
</evidence>
<name>A0ABQ1MYS6_9SPHI</name>
<feature type="site" description="Transition state stabilizer" evidence="3">
    <location>
        <position position="22"/>
    </location>
</feature>
<dbReference type="EC" id="2.7.7.60" evidence="3"/>
<keyword evidence="2 3" id="KW-0548">Nucleotidyltransferase</keyword>
<dbReference type="CDD" id="cd02516">
    <property type="entry name" value="CDP-ME_synthetase"/>
    <property type="match status" value="1"/>
</dbReference>
<dbReference type="NCBIfam" id="TIGR00453">
    <property type="entry name" value="ispD"/>
    <property type="match status" value="1"/>
</dbReference>
<organism evidence="4 5">
    <name type="scientific">Parapedobacter defluvii</name>
    <dbReference type="NCBI Taxonomy" id="2045106"/>
    <lineage>
        <taxon>Bacteria</taxon>
        <taxon>Pseudomonadati</taxon>
        <taxon>Bacteroidota</taxon>
        <taxon>Sphingobacteriia</taxon>
        <taxon>Sphingobacteriales</taxon>
        <taxon>Sphingobacteriaceae</taxon>
        <taxon>Parapedobacter</taxon>
    </lineage>
</organism>
<dbReference type="Pfam" id="PF01128">
    <property type="entry name" value="IspD"/>
    <property type="match status" value="1"/>
</dbReference>
<feature type="site" description="Transition state stabilizer" evidence="3">
    <location>
        <position position="29"/>
    </location>
</feature>
<accession>A0ABQ1MYS6</accession>
<dbReference type="InterPro" id="IPR001228">
    <property type="entry name" value="IspD"/>
</dbReference>
<dbReference type="NCBIfam" id="NF001186">
    <property type="entry name" value="PRK00155.2-3"/>
    <property type="match status" value="1"/>
</dbReference>
<sequence>MAKVDNMQEHYAIVVGGGTGTRMGSDTPKQFLPLNGIPVAMHAIRAFHNSKYSPQIVVVIPSAQHGYWSELCEKYNFDIPHVVASGGKSRFESVKNGLAAVQLRCTDLSQSLIAVHDAARPLIAPTLIDATFDQAARYGAAALAIQSTNSVRLKSSNGLKNNAYPRQQVYLMQTPQTFNGVILSESYKLDEDNAFTDDASVVEKKGYPITLVDGDTRNIKITFPEDLRIAAILSGTYSGCTPDDTQ</sequence>
<feature type="site" description="Positions MEP for the nucleophilic attack" evidence="3">
    <location>
        <position position="166"/>
    </location>
</feature>
<keyword evidence="1 3" id="KW-0808">Transferase</keyword>
<dbReference type="SUPFAM" id="SSF53448">
    <property type="entry name" value="Nucleotide-diphospho-sugar transferases"/>
    <property type="match status" value="1"/>
</dbReference>
<dbReference type="InterPro" id="IPR050088">
    <property type="entry name" value="IspD/TarI_cytidylyltransf_bact"/>
</dbReference>
<comment type="similarity">
    <text evidence="3">Belongs to the IspD/TarI cytidylyltransferase family. IspD subfamily.</text>
</comment>
<evidence type="ECO:0000313" key="5">
    <source>
        <dbReference type="Proteomes" id="UP000597338"/>
    </source>
</evidence>
<keyword evidence="3" id="KW-0414">Isoprene biosynthesis</keyword>
<comment type="pathway">
    <text evidence="3">Isoprenoid biosynthesis; isopentenyl diphosphate biosynthesis via DXP pathway; isopentenyl diphosphate from 1-deoxy-D-xylulose 5-phosphate: step 2/6.</text>
</comment>
<dbReference type="Gene3D" id="3.90.550.10">
    <property type="entry name" value="Spore Coat Polysaccharide Biosynthesis Protein SpsA, Chain A"/>
    <property type="match status" value="1"/>
</dbReference>
<dbReference type="HAMAP" id="MF_00108">
    <property type="entry name" value="IspD"/>
    <property type="match status" value="1"/>
</dbReference>
<dbReference type="PANTHER" id="PTHR32125:SF4">
    <property type="entry name" value="2-C-METHYL-D-ERYTHRITOL 4-PHOSPHATE CYTIDYLYLTRANSFERASE, CHLOROPLASTIC"/>
    <property type="match status" value="1"/>
</dbReference>
<dbReference type="Proteomes" id="UP000597338">
    <property type="component" value="Unassembled WGS sequence"/>
</dbReference>
<dbReference type="PANTHER" id="PTHR32125">
    <property type="entry name" value="2-C-METHYL-D-ERYTHRITOL 4-PHOSPHATE CYTIDYLYLTRANSFERASE, CHLOROPLASTIC"/>
    <property type="match status" value="1"/>
</dbReference>
<dbReference type="InterPro" id="IPR029044">
    <property type="entry name" value="Nucleotide-diphossugar_trans"/>
</dbReference>
<reference evidence="5" key="1">
    <citation type="journal article" date="2019" name="Int. J. Syst. Evol. Microbiol.">
        <title>The Global Catalogue of Microorganisms (GCM) 10K type strain sequencing project: providing services to taxonomists for standard genome sequencing and annotation.</title>
        <authorList>
            <consortium name="The Broad Institute Genomics Platform"/>
            <consortium name="The Broad Institute Genome Sequencing Center for Infectious Disease"/>
            <person name="Wu L."/>
            <person name="Ma J."/>
        </authorList>
    </citation>
    <scope>NUCLEOTIDE SEQUENCE [LARGE SCALE GENOMIC DNA]</scope>
    <source>
        <strain evidence="5">CGMCC 1.15342</strain>
    </source>
</reference>
<dbReference type="GO" id="GO:0016779">
    <property type="term" value="F:nucleotidyltransferase activity"/>
    <property type="evidence" value="ECO:0007669"/>
    <property type="project" value="UniProtKB-KW"/>
</dbReference>
<evidence type="ECO:0000256" key="1">
    <source>
        <dbReference type="ARBA" id="ARBA00022679"/>
    </source>
</evidence>
<comment type="function">
    <text evidence="3">Catalyzes the formation of 4-diphosphocytidyl-2-C-methyl-D-erythritol from CTP and 2-C-methyl-D-erythritol 4-phosphate (MEP).</text>
</comment>
<dbReference type="EMBL" id="BMIK01000027">
    <property type="protein sequence ID" value="GGC47545.1"/>
    <property type="molecule type" value="Genomic_DNA"/>
</dbReference>
<comment type="catalytic activity">
    <reaction evidence="3">
        <text>2-C-methyl-D-erythritol 4-phosphate + CTP + H(+) = 4-CDP-2-C-methyl-D-erythritol + diphosphate</text>
        <dbReference type="Rhea" id="RHEA:13429"/>
        <dbReference type="ChEBI" id="CHEBI:15378"/>
        <dbReference type="ChEBI" id="CHEBI:33019"/>
        <dbReference type="ChEBI" id="CHEBI:37563"/>
        <dbReference type="ChEBI" id="CHEBI:57823"/>
        <dbReference type="ChEBI" id="CHEBI:58262"/>
        <dbReference type="EC" id="2.7.7.60"/>
    </reaction>
</comment>
<proteinExistence type="inferred from homology"/>
<keyword evidence="5" id="KW-1185">Reference proteome</keyword>
<feature type="site" description="Positions MEP for the nucleophilic attack" evidence="3">
    <location>
        <position position="220"/>
    </location>
</feature>
<gene>
    <name evidence="3 4" type="primary">ispD</name>
    <name evidence="4" type="ORF">GCM10011386_44650</name>
</gene>
<evidence type="ECO:0000256" key="2">
    <source>
        <dbReference type="ARBA" id="ARBA00022695"/>
    </source>
</evidence>
<comment type="caution">
    <text evidence="4">The sequence shown here is derived from an EMBL/GenBank/DDBJ whole genome shotgun (WGS) entry which is preliminary data.</text>
</comment>
<dbReference type="InterPro" id="IPR034683">
    <property type="entry name" value="IspD/TarI"/>
</dbReference>
<protein>
    <recommendedName>
        <fullName evidence="3">2-C-methyl-D-erythritol 4-phosphate cytidylyltransferase</fullName>
        <ecNumber evidence="3">2.7.7.60</ecNumber>
    </recommendedName>
    <alternativeName>
        <fullName evidence="3">4-diphosphocytidyl-2C-methyl-D-erythritol synthase</fullName>
    </alternativeName>
    <alternativeName>
        <fullName evidence="3">MEP cytidylyltransferase</fullName>
        <shortName evidence="3">MCT</shortName>
    </alternativeName>
</protein>